<gene>
    <name evidence="3" type="ORF">FJN17_15180</name>
</gene>
<reference evidence="3 4" key="2">
    <citation type="journal article" date="2020" name="Int. J. Syst. Evol. Microbiol.">
        <title>Description and complete genome sequences of Bradyrhizobium symbiodeficiens sp. nov., a non-symbiotic bacterium associated with legumes native to Canada.</title>
        <authorList>
            <person name="Bromfield E.S.P."/>
            <person name="Cloutier S."/>
            <person name="Nguyen H.D.T."/>
        </authorList>
    </citation>
    <scope>NUCLEOTIDE SEQUENCE [LARGE SCALE GENOMIC DNA]</scope>
    <source>
        <strain evidence="3 4">65S1MB</strain>
    </source>
</reference>
<dbReference type="EMBL" id="CP041090">
    <property type="protein sequence ID" value="QDF38793.2"/>
    <property type="molecule type" value="Genomic_DNA"/>
</dbReference>
<feature type="signal peptide" evidence="2">
    <location>
        <begin position="1"/>
        <end position="20"/>
    </location>
</feature>
<keyword evidence="4" id="KW-1185">Reference proteome</keyword>
<keyword evidence="1 2" id="KW-0732">Signal</keyword>
<evidence type="ECO:0000313" key="3">
    <source>
        <dbReference type="EMBL" id="QDF38793.2"/>
    </source>
</evidence>
<reference evidence="4" key="1">
    <citation type="submission" date="2019-06" db="EMBL/GenBank/DDBJ databases">
        <title>Whole-Genome Sequence of Bradyrhizobium sp. 3 Strain 65S1MB.</title>
        <authorList>
            <person name="Bromfield E.S.P."/>
            <person name="Cloutier S."/>
            <person name="Nguyen H.D.T."/>
        </authorList>
    </citation>
    <scope>NUCLEOTIDE SEQUENCE [LARGE SCALE GENOMIC DNA]</scope>
    <source>
        <strain evidence="4">65S1MB</strain>
    </source>
</reference>
<dbReference type="Proteomes" id="UP000319298">
    <property type="component" value="Chromosome"/>
</dbReference>
<sequence length="336" mass="37013">MSWVARLTAAIIAIATMASAAAQTPEWNRIVEAAKAEGKVTLYSGHVGVPYHPEVAKMFEAKYGIHVEILDLRASDLAERIRTEQATKRIAADVILNGAGTLWLMKNQGVLAAYGDLPDLGRLRADVEKDDARLPIYIQGYGIAVNTRLVKDGERPRSWKDILDPKWKGKILADDVRSLGGGSTMFATTYANFGREFHEKLATQDPQFSRTVRENARRVARGEFAIYIPFSLPDLLLNKNLPIAGITPVEGDVYAQFDLSAVKDAPHPNAARLLMNFFLSEEAQLVYVRSARVPTIKGLESKIPADVKDIVTAKLLGTSDPARIDADLKLANEIYK</sequence>
<protein>
    <submittedName>
        <fullName evidence="3">Extracellular solute-binding protein</fullName>
    </submittedName>
</protein>
<dbReference type="PANTHER" id="PTHR30006:SF2">
    <property type="entry name" value="ABC TRANSPORTER SUBSTRATE-BINDING PROTEIN"/>
    <property type="match status" value="1"/>
</dbReference>
<organism evidence="3 4">
    <name type="scientific">Bradyrhizobium symbiodeficiens</name>
    <dbReference type="NCBI Taxonomy" id="1404367"/>
    <lineage>
        <taxon>Bacteria</taxon>
        <taxon>Pseudomonadati</taxon>
        <taxon>Pseudomonadota</taxon>
        <taxon>Alphaproteobacteria</taxon>
        <taxon>Hyphomicrobiales</taxon>
        <taxon>Nitrobacteraceae</taxon>
        <taxon>Bradyrhizobium</taxon>
    </lineage>
</organism>
<feature type="chain" id="PRO_5046719239" evidence="2">
    <location>
        <begin position="21"/>
        <end position="336"/>
    </location>
</feature>
<dbReference type="PANTHER" id="PTHR30006">
    <property type="entry name" value="THIAMINE-BINDING PERIPLASMIC PROTEIN-RELATED"/>
    <property type="match status" value="1"/>
</dbReference>
<evidence type="ECO:0000256" key="2">
    <source>
        <dbReference type="SAM" id="SignalP"/>
    </source>
</evidence>
<dbReference type="Gene3D" id="3.40.190.10">
    <property type="entry name" value="Periplasmic binding protein-like II"/>
    <property type="match status" value="2"/>
</dbReference>
<proteinExistence type="predicted"/>
<dbReference type="SUPFAM" id="SSF53850">
    <property type="entry name" value="Periplasmic binding protein-like II"/>
    <property type="match status" value="1"/>
</dbReference>
<dbReference type="Pfam" id="PF13343">
    <property type="entry name" value="SBP_bac_6"/>
    <property type="match status" value="1"/>
</dbReference>
<accession>A0ABX5W6E6</accession>
<dbReference type="RefSeq" id="WP_162406595.1">
    <property type="nucleotide sequence ID" value="NZ_CP041090.2"/>
</dbReference>
<evidence type="ECO:0000313" key="4">
    <source>
        <dbReference type="Proteomes" id="UP000319298"/>
    </source>
</evidence>
<evidence type="ECO:0000256" key="1">
    <source>
        <dbReference type="ARBA" id="ARBA00022729"/>
    </source>
</evidence>
<name>A0ABX5W6E6_9BRAD</name>